<dbReference type="AlphaFoldDB" id="A0A446BDU6"/>
<dbReference type="Pfam" id="PF09637">
    <property type="entry name" value="Med18"/>
    <property type="match status" value="1"/>
</dbReference>
<evidence type="ECO:0000313" key="3">
    <source>
        <dbReference type="Proteomes" id="UP000289323"/>
    </source>
</evidence>
<dbReference type="GO" id="GO:0003712">
    <property type="term" value="F:transcription coregulator activity"/>
    <property type="evidence" value="ECO:0007669"/>
    <property type="project" value="InterPro"/>
</dbReference>
<proteinExistence type="inferred from homology"/>
<keyword evidence="1" id="KW-0539">Nucleus</keyword>
<gene>
    <name evidence="1" type="primary">MED18</name>
    <name evidence="2" type="ORF">TT172_LOCUS3037</name>
</gene>
<organism evidence="2 3">
    <name type="scientific">Thermothielavioides terrestris</name>
    <dbReference type="NCBI Taxonomy" id="2587410"/>
    <lineage>
        <taxon>Eukaryota</taxon>
        <taxon>Fungi</taxon>
        <taxon>Dikarya</taxon>
        <taxon>Ascomycota</taxon>
        <taxon>Pezizomycotina</taxon>
        <taxon>Sordariomycetes</taxon>
        <taxon>Sordariomycetidae</taxon>
        <taxon>Sordariales</taxon>
        <taxon>Chaetomiaceae</taxon>
        <taxon>Thermothielavioides</taxon>
    </lineage>
</organism>
<keyword evidence="1" id="KW-0805">Transcription regulation</keyword>
<dbReference type="GO" id="GO:0016592">
    <property type="term" value="C:mediator complex"/>
    <property type="evidence" value="ECO:0007669"/>
    <property type="project" value="InterPro"/>
</dbReference>
<comment type="similarity">
    <text evidence="1">Belongs to the Mediator complex subunit 18 family.</text>
</comment>
<keyword evidence="1" id="KW-0804">Transcription</keyword>
<evidence type="ECO:0000256" key="1">
    <source>
        <dbReference type="RuleBase" id="RU364150"/>
    </source>
</evidence>
<accession>A0A446BDU6</accession>
<comment type="function">
    <text evidence="1">Component of the Mediator complex, a coactivator involved in the regulated transcription of nearly all RNA polymerase II-dependent genes. Mediator functions as a bridge to convey information from gene-specific regulatory proteins to the basal RNA polymerase II transcription machinery. Mediator is recruited to promoters by direct interactions with regulatory proteins and serves as a scaffold for the assembly of a functional preinitiation complex with RNA polymerase II and the general transcription factors.</text>
</comment>
<name>A0A446BDU6_9PEZI</name>
<reference evidence="2 3" key="1">
    <citation type="submission" date="2018-04" db="EMBL/GenBank/DDBJ databases">
        <authorList>
            <person name="Huttner S."/>
            <person name="Dainat J."/>
        </authorList>
    </citation>
    <scope>NUCLEOTIDE SEQUENCE [LARGE SCALE GENOMIC DNA]</scope>
</reference>
<dbReference type="Gene3D" id="2.40.320.10">
    <property type="entry name" value="Hypothetical Protein Pfu-838710-001"/>
    <property type="match status" value="1"/>
</dbReference>
<dbReference type="InterPro" id="IPR019095">
    <property type="entry name" value="Mediator_Med18"/>
</dbReference>
<dbReference type="EMBL" id="OUUZ01000005">
    <property type="protein sequence ID" value="SPQ20618.1"/>
    <property type="molecule type" value="Genomic_DNA"/>
</dbReference>
<protein>
    <recommendedName>
        <fullName evidence="1">Mediator of RNA polymerase II transcription subunit 18</fullName>
    </recommendedName>
    <alternativeName>
        <fullName evidence="1">Mediator complex subunit 18</fullName>
    </alternativeName>
</protein>
<sequence>MAQHESFLTAVVADADALKARAVLGGFTEMRERHSLTRVQHFEPQDLTVKGFPTIKQLQKERAPTAAQWQELHQILVKQPSTLQVRTDITDIVENTMRMGGEAPLEIPADKPRLVRWTEFPEPTNPRLPFLTQRKTIEISDPRAEKILADNKFKVKSNLIEESYHWWLNNLEYILTRTFMVAGPDPAASQPIPNLASMEPLVPFWILYVRARVETTAPATMPEQIRNAQTRLVHVRGQLMGVFDFKVFDRRCHDTRIQDRPA</sequence>
<dbReference type="Proteomes" id="UP000289323">
    <property type="component" value="Unassembled WGS sequence"/>
</dbReference>
<evidence type="ECO:0000313" key="2">
    <source>
        <dbReference type="EMBL" id="SPQ20618.1"/>
    </source>
</evidence>
<keyword evidence="1" id="KW-0010">Activator</keyword>
<dbReference type="GO" id="GO:0006357">
    <property type="term" value="P:regulation of transcription by RNA polymerase II"/>
    <property type="evidence" value="ECO:0007669"/>
    <property type="project" value="InterPro"/>
</dbReference>
<comment type="subcellular location">
    <subcellularLocation>
        <location evidence="1">Nucleus</location>
    </subcellularLocation>
</comment>
<comment type="subunit">
    <text evidence="1">Component of the Mediator complex.</text>
</comment>